<dbReference type="Gene3D" id="1.50.10.10">
    <property type="match status" value="1"/>
</dbReference>
<feature type="binding site" evidence="4">
    <location>
        <position position="111"/>
    </location>
    <ligand>
        <name>substrate</name>
    </ligand>
</feature>
<evidence type="ECO:0000313" key="6">
    <source>
        <dbReference type="EMBL" id="MBT1695300.1"/>
    </source>
</evidence>
<dbReference type="SUPFAM" id="SSF48208">
    <property type="entry name" value="Six-hairpin glycosidases"/>
    <property type="match status" value="1"/>
</dbReference>
<feature type="active site" description="Proton donor" evidence="3">
    <location>
        <position position="169"/>
    </location>
</feature>
<organism evidence="6 7">
    <name type="scientific">Chryseosolibacter histidini</name>
    <dbReference type="NCBI Taxonomy" id="2782349"/>
    <lineage>
        <taxon>Bacteria</taxon>
        <taxon>Pseudomonadati</taxon>
        <taxon>Bacteroidota</taxon>
        <taxon>Cytophagia</taxon>
        <taxon>Cytophagales</taxon>
        <taxon>Chryseotaleaceae</taxon>
        <taxon>Chryseosolibacter</taxon>
    </lineage>
</organism>
<dbReference type="Pfam" id="PF07470">
    <property type="entry name" value="Glyco_hydro_88"/>
    <property type="match status" value="1"/>
</dbReference>
<keyword evidence="7" id="KW-1185">Reference proteome</keyword>
<proteinExistence type="inferred from homology"/>
<dbReference type="Proteomes" id="UP001319200">
    <property type="component" value="Unassembled WGS sequence"/>
</dbReference>
<dbReference type="PANTHER" id="PTHR36845:SF1">
    <property type="entry name" value="HYDROLASE, PUTATIVE (AFU_ORTHOLOGUE AFUA_7G05090)-RELATED"/>
    <property type="match status" value="1"/>
</dbReference>
<dbReference type="InterPro" id="IPR012341">
    <property type="entry name" value="6hp_glycosidase-like_sf"/>
</dbReference>
<name>A0AAP2DFC0_9BACT</name>
<keyword evidence="1 6" id="KW-0378">Hydrolase</keyword>
<comment type="caution">
    <text evidence="6">The sequence shown here is derived from an EMBL/GenBank/DDBJ whole genome shotgun (WGS) entry which is preliminary data.</text>
</comment>
<dbReference type="GO" id="GO:0052757">
    <property type="term" value="F:chondroitin hydrolase activity"/>
    <property type="evidence" value="ECO:0007669"/>
    <property type="project" value="TreeGrafter"/>
</dbReference>
<feature type="chain" id="PRO_5042882875" evidence="5">
    <location>
        <begin position="23"/>
        <end position="390"/>
    </location>
</feature>
<evidence type="ECO:0000256" key="4">
    <source>
        <dbReference type="PIRSR" id="PIRSR610905-2"/>
    </source>
</evidence>
<evidence type="ECO:0000256" key="1">
    <source>
        <dbReference type="ARBA" id="ARBA00022801"/>
    </source>
</evidence>
<accession>A0AAP2DFC0</accession>
<feature type="binding site" evidence="4">
    <location>
        <position position="229"/>
    </location>
    <ligand>
        <name>substrate</name>
    </ligand>
</feature>
<dbReference type="InterPro" id="IPR052369">
    <property type="entry name" value="UG_Glycosaminoglycan_Hydrolase"/>
</dbReference>
<evidence type="ECO:0000313" key="7">
    <source>
        <dbReference type="Proteomes" id="UP001319200"/>
    </source>
</evidence>
<feature type="active site" description="Nucleophile" evidence="3">
    <location>
        <position position="111"/>
    </location>
</feature>
<evidence type="ECO:0000256" key="3">
    <source>
        <dbReference type="PIRSR" id="PIRSR610905-1"/>
    </source>
</evidence>
<evidence type="ECO:0000256" key="5">
    <source>
        <dbReference type="SAM" id="SignalP"/>
    </source>
</evidence>
<dbReference type="RefSeq" id="WP_254158806.1">
    <property type="nucleotide sequence ID" value="NZ_JAHESF010000001.1"/>
</dbReference>
<dbReference type="GO" id="GO:0000272">
    <property type="term" value="P:polysaccharide catabolic process"/>
    <property type="evidence" value="ECO:0007669"/>
    <property type="project" value="TreeGrafter"/>
</dbReference>
<dbReference type="PANTHER" id="PTHR36845">
    <property type="entry name" value="HYDROLASE, PUTATIVE (AFU_ORTHOLOGUE AFUA_7G05090)-RELATED"/>
    <property type="match status" value="1"/>
</dbReference>
<dbReference type="InterPro" id="IPR010905">
    <property type="entry name" value="Glyco_hydro_88"/>
</dbReference>
<dbReference type="InterPro" id="IPR008928">
    <property type="entry name" value="6-hairpin_glycosidase_sf"/>
</dbReference>
<dbReference type="EMBL" id="JAHESF010000001">
    <property type="protein sequence ID" value="MBT1695300.1"/>
    <property type="molecule type" value="Genomic_DNA"/>
</dbReference>
<comment type="similarity">
    <text evidence="2">Belongs to the glycosyl hydrolase 88 family.</text>
</comment>
<feature type="binding site" evidence="4">
    <location>
        <position position="241"/>
    </location>
    <ligand>
        <name>substrate</name>
    </ligand>
</feature>
<keyword evidence="5" id="KW-0732">Signal</keyword>
<feature type="signal peptide" evidence="5">
    <location>
        <begin position="1"/>
        <end position="22"/>
    </location>
</feature>
<sequence>MNRKLLIIAVCSIALLAFAAKAKLDIAKNFKVIESHLRNSTSSLTDTLRFPRTTAPDGKLKTVASNDWTSAFYAGNLWYMYDLTKDKKWEQEARRWTNGLEKEKYNTRTHDLGFMLYCSFGNGFRLTNDPAYKEILIQGAKSLSTRFNKKAGVIRSWNHGKWKFPVIIDNMMNLEFLFWATKVTGDSSFYKIAVTHANTTMKNHFRADNSSYHVVDYDTTTGKVIEKVTAQGYADESAWARGQAWGLYGYTVMYRETKDKRYLDQAVKIAEFFWNHPNLPKDKVPYWDFNAPNIPNEERDASAAAIAASGLLELSGYVKNGSKYVKAAEEMLTSLSSPAYLAEVGSNNNFILKHSVGHKPAKSEIDVPIIYADYYYIEALLRYDRMKKKK</sequence>
<protein>
    <submittedName>
        <fullName evidence="6">Glycoside hydrolase family 88 protein</fullName>
    </submittedName>
</protein>
<gene>
    <name evidence="6" type="ORF">KK083_00340</name>
</gene>
<reference evidence="6 7" key="1">
    <citation type="submission" date="2021-05" db="EMBL/GenBank/DDBJ databases">
        <title>A Polyphasic approach of four new species of the genus Ohtaekwangia: Ohtaekwangia histidinii sp. nov., Ohtaekwangia cretensis sp. nov., Ohtaekwangia indiensis sp. nov., Ohtaekwangia reichenbachii sp. nov. from diverse environment.</title>
        <authorList>
            <person name="Octaviana S."/>
        </authorList>
    </citation>
    <scope>NUCLEOTIDE SEQUENCE [LARGE SCALE GENOMIC DNA]</scope>
    <source>
        <strain evidence="6 7">PWU4</strain>
    </source>
</reference>
<feature type="binding site" evidence="4">
    <location>
        <position position="245"/>
    </location>
    <ligand>
        <name>substrate</name>
    </ligand>
</feature>
<dbReference type="AlphaFoldDB" id="A0AAP2DFC0"/>
<evidence type="ECO:0000256" key="2">
    <source>
        <dbReference type="ARBA" id="ARBA00038358"/>
    </source>
</evidence>
<feature type="binding site" evidence="4">
    <location>
        <position position="169"/>
    </location>
    <ligand>
        <name>substrate</name>
    </ligand>
</feature>